<dbReference type="CDD" id="cd06786">
    <property type="entry name" value="cpPDZ1_ScNma111-like"/>
    <property type="match status" value="1"/>
</dbReference>
<proteinExistence type="inferred from homology"/>
<dbReference type="InterPro" id="IPR009003">
    <property type="entry name" value="Peptidase_S1_PA"/>
</dbReference>
<comment type="similarity">
    <text evidence="3">Belongs to the peptidase S1C family.</text>
</comment>
<dbReference type="PANTHER" id="PTHR46366">
    <property type="entry name" value="PRO-APOPTOTIC SERINE PROTEASE NMA111"/>
    <property type="match status" value="1"/>
</dbReference>
<dbReference type="InterPro" id="IPR036034">
    <property type="entry name" value="PDZ_sf"/>
</dbReference>
<dbReference type="GO" id="GO:0004252">
    <property type="term" value="F:serine-type endopeptidase activity"/>
    <property type="evidence" value="ECO:0007669"/>
    <property type="project" value="InterPro"/>
</dbReference>
<evidence type="ECO:0000256" key="7">
    <source>
        <dbReference type="SAM" id="MobiDB-lite"/>
    </source>
</evidence>
<dbReference type="GO" id="GO:0005634">
    <property type="term" value="C:nucleus"/>
    <property type="evidence" value="ECO:0007669"/>
    <property type="project" value="UniProtKB-SubCell"/>
</dbReference>
<dbReference type="SMART" id="SM00228">
    <property type="entry name" value="PDZ"/>
    <property type="match status" value="2"/>
</dbReference>
<dbReference type="CDD" id="cd06719">
    <property type="entry name" value="PDZ2-4_Nma111p-like"/>
    <property type="match status" value="1"/>
</dbReference>
<feature type="region of interest" description="Disordered" evidence="7">
    <location>
        <begin position="489"/>
        <end position="520"/>
    </location>
</feature>
<dbReference type="InterPro" id="IPR001478">
    <property type="entry name" value="PDZ"/>
</dbReference>
<dbReference type="Gene3D" id="2.40.10.120">
    <property type="match status" value="1"/>
</dbReference>
<dbReference type="InterPro" id="IPR025926">
    <property type="entry name" value="PDZ-like_dom"/>
</dbReference>
<dbReference type="InterPro" id="IPR041489">
    <property type="entry name" value="PDZ_6"/>
</dbReference>
<dbReference type="PRINTS" id="PR00834">
    <property type="entry name" value="PROTEASES2C"/>
</dbReference>
<comment type="function">
    <text evidence="1">Nuclear serine protease which mediates apoptosis.</text>
</comment>
<dbReference type="AlphaFoldDB" id="A0A7S3FQQ1"/>
<dbReference type="Pfam" id="PF17820">
    <property type="entry name" value="PDZ_6"/>
    <property type="match status" value="1"/>
</dbReference>
<dbReference type="Pfam" id="PF13365">
    <property type="entry name" value="Trypsin_2"/>
    <property type="match status" value="1"/>
</dbReference>
<evidence type="ECO:0000256" key="1">
    <source>
        <dbReference type="ARBA" id="ARBA00002558"/>
    </source>
</evidence>
<evidence type="ECO:0000256" key="2">
    <source>
        <dbReference type="ARBA" id="ARBA00004123"/>
    </source>
</evidence>
<accession>A0A7S3FQQ1</accession>
<dbReference type="Gene3D" id="2.30.42.10">
    <property type="match status" value="3"/>
</dbReference>
<evidence type="ECO:0000256" key="3">
    <source>
        <dbReference type="ARBA" id="ARBA00010541"/>
    </source>
</evidence>
<dbReference type="GO" id="GO:0006508">
    <property type="term" value="P:proteolysis"/>
    <property type="evidence" value="ECO:0007669"/>
    <property type="project" value="UniProtKB-KW"/>
</dbReference>
<evidence type="ECO:0000259" key="8">
    <source>
        <dbReference type="PROSITE" id="PS50106"/>
    </source>
</evidence>
<keyword evidence="6" id="KW-0539">Nucleus</keyword>
<dbReference type="InterPro" id="IPR001940">
    <property type="entry name" value="Peptidase_S1C"/>
</dbReference>
<dbReference type="Pfam" id="PF12812">
    <property type="entry name" value="PDZ_1"/>
    <property type="match status" value="1"/>
</dbReference>
<gene>
    <name evidence="9" type="ORF">CROS1456_LOCUS6895</name>
</gene>
<comment type="subcellular location">
    <subcellularLocation>
        <location evidence="2">Nucleus</location>
    </subcellularLocation>
</comment>
<feature type="domain" description="PDZ" evidence="8">
    <location>
        <begin position="277"/>
        <end position="308"/>
    </location>
</feature>
<evidence type="ECO:0000313" key="9">
    <source>
        <dbReference type="EMBL" id="CAE0193804.1"/>
    </source>
</evidence>
<dbReference type="SUPFAM" id="SSF50156">
    <property type="entry name" value="PDZ domain-like"/>
    <property type="match status" value="3"/>
</dbReference>
<evidence type="ECO:0000256" key="6">
    <source>
        <dbReference type="ARBA" id="ARBA00023242"/>
    </source>
</evidence>
<dbReference type="PANTHER" id="PTHR46366:SF1">
    <property type="entry name" value="PDZ DOMAIN-CONTAINING PROTEIN C1685.05"/>
    <property type="match status" value="1"/>
</dbReference>
<evidence type="ECO:0000256" key="4">
    <source>
        <dbReference type="ARBA" id="ARBA00020338"/>
    </source>
</evidence>
<protein>
    <recommendedName>
        <fullName evidence="4">Pro-apoptotic serine protease NMA111</fullName>
    </recommendedName>
    <alternativeName>
        <fullName evidence="5">Pro-apoptotic serine protease nma111</fullName>
    </alternativeName>
</protein>
<evidence type="ECO:0000256" key="5">
    <source>
        <dbReference type="ARBA" id="ARBA00021524"/>
    </source>
</evidence>
<reference evidence="9" key="1">
    <citation type="submission" date="2021-01" db="EMBL/GenBank/DDBJ databases">
        <authorList>
            <person name="Corre E."/>
            <person name="Pelletier E."/>
            <person name="Niang G."/>
            <person name="Scheremetjew M."/>
            <person name="Finn R."/>
            <person name="Kale V."/>
            <person name="Holt S."/>
            <person name="Cochrane G."/>
            <person name="Meng A."/>
            <person name="Brown T."/>
            <person name="Cohen L."/>
        </authorList>
    </citation>
    <scope>NUCLEOTIDE SEQUENCE</scope>
    <source>
        <strain evidence="9">RCC1871</strain>
    </source>
</reference>
<dbReference type="SUPFAM" id="SSF50494">
    <property type="entry name" value="Trypsin-like serine proteases"/>
    <property type="match status" value="2"/>
</dbReference>
<feature type="compositionally biased region" description="Gly residues" evidence="7">
    <location>
        <begin position="505"/>
        <end position="516"/>
    </location>
</feature>
<sequence>MASGSDHSWQETLKKVVPCVVVLKVTSARSFDTESAGSSFATGFIVDKDKGLILTNRHVVKPGPITAEAVFLNREELPVYPLYRDPIHDFGFMRFDPGALRFMEVGKVPLDPKAAQVGIEIRVVGNDSGEKISILAGTLARLDRDAPTYSSRGFNDFNTFYLQAASGTKGGSSGSPVIDVQGRAIGLNAGSKTKTASAFFLPLDRVVRALEICKSCFEPGPSGSPGVWKAPDIPRGDLQATFLFKGFDEVKRLGVKSDTEAMVRNHKRQKVETVGMLVVDSRVPGGPSDGKLEPGDVLVEVNGKTVTHFIDLEDILDNNVGNKVSVSIVRGSEMLAYEIRVENLHEVTPNRFLELSGGSIHALSYQQARNFSTPTGQVYVADPGYMLSRAGITKHSVILTVKGKPTPDVETLAEVLSTIPKGSQVPVQYRVFSDRFRKRQSLIYVDRKWYGPPTVWLRDDAAGSWHQVNRYLFDEEKSRKELEAEAVHKTKKAKVAENQASNEGTGAGNAGNGVRGNGKVPEDPKEIIAASLLLVDVEVPEVALADGVHSKSFTGNGVLVYQDETTGLVLVDRNTVAIGPCDIRLSFCAYPAELRGTVRFLHPLHNFALVSYDPRELNVDARKVIKPCTIVSEPPLSRGDKVVLVGLSGALRPTARDASVTNATAALSIVTSEIPRFHAVNEEVIELDQDFGTSFSGVLIDEDSSVRALWGSFSRQVAGEEREFCAGIHSYTFSSWVDKTVLYLKRLEKNSGQAQGKSIPVPVMNVEFNTLLLSKAANYGLSGEWIQRLADYDGERKQVLRVKSCVTGSNAKATLNEGDMVLAVNDKLVSSFYDIRRMIDAHCEGCNPLSFSDMEEVKDMKLTTFKDGKIQDVSFKLEVVDGLGTDRLLHWAGAQIQDSYRAVKERGFLPGNHGVYISRWHHGSPSHRYGMYALHWILEVNGRPTPNLNAFLEETAGLAHKSFVRVKLLHLDNKPKVITLRLDLRFWPTWELTLDHETGQWSREVIKSV</sequence>
<name>A0A7S3FQQ1_9CHLO</name>
<dbReference type="PROSITE" id="PS50106">
    <property type="entry name" value="PDZ"/>
    <property type="match status" value="1"/>
</dbReference>
<organism evidence="9">
    <name type="scientific">Chloropicon roscoffensis</name>
    <dbReference type="NCBI Taxonomy" id="1461544"/>
    <lineage>
        <taxon>Eukaryota</taxon>
        <taxon>Viridiplantae</taxon>
        <taxon>Chlorophyta</taxon>
        <taxon>Chloropicophyceae</taxon>
        <taxon>Chloropicales</taxon>
        <taxon>Chloropicaceae</taxon>
        <taxon>Chloropicon</taxon>
    </lineage>
</organism>
<dbReference type="EMBL" id="HBHZ01008955">
    <property type="protein sequence ID" value="CAE0193804.1"/>
    <property type="molecule type" value="Transcribed_RNA"/>
</dbReference>